<dbReference type="GO" id="GO:0071540">
    <property type="term" value="C:eukaryotic translation initiation factor 3 complex, eIF3e"/>
    <property type="evidence" value="ECO:0007669"/>
    <property type="project" value="TreeGrafter"/>
</dbReference>
<dbReference type="Gene3D" id="4.10.860.10">
    <property type="entry name" value="UVR domain"/>
    <property type="match status" value="1"/>
</dbReference>
<feature type="coiled-coil region" evidence="5">
    <location>
        <begin position="620"/>
        <end position="657"/>
    </location>
</feature>
<feature type="compositionally biased region" description="Basic and acidic residues" evidence="6">
    <location>
        <begin position="1035"/>
        <end position="1045"/>
    </location>
</feature>
<dbReference type="InterPro" id="IPR054711">
    <property type="entry name" value="eIF3a_PCI_TPR-like"/>
</dbReference>
<feature type="region of interest" description="Disordered" evidence="6">
    <location>
        <begin position="852"/>
        <end position="892"/>
    </location>
</feature>
<protein>
    <recommendedName>
        <fullName evidence="5">Eukaryotic translation initiation factor 3 subunit A</fullName>
        <shortName evidence="5">eIF3a</shortName>
    </recommendedName>
    <alternativeName>
        <fullName evidence="5">Eukaryotic translation initiation factor 3 subunit 10</fullName>
    </alternativeName>
</protein>
<comment type="function">
    <text evidence="5">RNA-binding component of the eukaryotic translation initiation factor 3 (eIF-3) complex, which is involved in protein synthesis of a specialized repertoire of mRNAs and, together with other initiation factors, stimulates binding of mRNA and methionyl-tRNAi to the 40S ribosome. The eIF-3 complex specifically targets and initiates translation of a subset of mRNAs involved in cell proliferation.</text>
</comment>
<dbReference type="Pfam" id="PF22591">
    <property type="entry name" value="eIF3a_PCI_TPR-like"/>
    <property type="match status" value="1"/>
</dbReference>
<keyword evidence="4 5" id="KW-0648">Protein biosynthesis</keyword>
<dbReference type="GO" id="GO:0002188">
    <property type="term" value="P:translation reinitiation"/>
    <property type="evidence" value="ECO:0007669"/>
    <property type="project" value="TreeGrafter"/>
</dbReference>
<comment type="subcellular location">
    <subcellularLocation>
        <location evidence="5">Cytoplasm</location>
    </subcellularLocation>
</comment>
<dbReference type="PROSITE" id="PS50250">
    <property type="entry name" value="PCI"/>
    <property type="match status" value="1"/>
</dbReference>
<dbReference type="Gene3D" id="1.25.40.860">
    <property type="match status" value="1"/>
</dbReference>
<reference evidence="8" key="1">
    <citation type="submission" date="2022-07" db="EMBL/GenBank/DDBJ databases">
        <title>Evaluation of T. orientalis genome assembly methods using nanopore sequencing and analysis of variation between genomes.</title>
        <authorList>
            <person name="Yam J."/>
            <person name="Micallef M.L."/>
            <person name="Liu M."/>
            <person name="Djordjevic S.P."/>
            <person name="Bogema D.R."/>
            <person name="Jenkins C."/>
        </authorList>
    </citation>
    <scope>NUCLEOTIDE SEQUENCE</scope>
    <source>
        <strain evidence="8">Fish Creek</strain>
    </source>
</reference>
<feature type="region of interest" description="Disordered" evidence="6">
    <location>
        <begin position="935"/>
        <end position="1045"/>
    </location>
</feature>
<dbReference type="OrthoDB" id="1938156at2759"/>
<organism evidence="8 9">
    <name type="scientific">Theileria orientalis</name>
    <dbReference type="NCBI Taxonomy" id="68886"/>
    <lineage>
        <taxon>Eukaryota</taxon>
        <taxon>Sar</taxon>
        <taxon>Alveolata</taxon>
        <taxon>Apicomplexa</taxon>
        <taxon>Aconoidasida</taxon>
        <taxon>Piroplasmida</taxon>
        <taxon>Theileriidae</taxon>
        <taxon>Theileria</taxon>
    </lineage>
</organism>
<evidence type="ECO:0000259" key="7">
    <source>
        <dbReference type="PROSITE" id="PS50250"/>
    </source>
</evidence>
<dbReference type="GO" id="GO:0001732">
    <property type="term" value="P:formation of cytoplasmic translation initiation complex"/>
    <property type="evidence" value="ECO:0007669"/>
    <property type="project" value="UniProtKB-UniRule"/>
</dbReference>
<comment type="similarity">
    <text evidence="5">Belongs to the eIF-3 subunit A family.</text>
</comment>
<evidence type="ECO:0000256" key="5">
    <source>
        <dbReference type="HAMAP-Rule" id="MF_03000"/>
    </source>
</evidence>
<dbReference type="HAMAP" id="MF_03000">
    <property type="entry name" value="eIF3a"/>
    <property type="match status" value="1"/>
</dbReference>
<evidence type="ECO:0000256" key="3">
    <source>
        <dbReference type="ARBA" id="ARBA00022884"/>
    </source>
</evidence>
<dbReference type="Proteomes" id="UP000244803">
    <property type="component" value="Chromosome 1"/>
</dbReference>
<comment type="subunit">
    <text evidence="5">Component of the eukaryotic translation initiation factor 3 (eIF-3) complex.</text>
</comment>
<keyword evidence="3 5" id="KW-0694">RNA-binding</keyword>
<dbReference type="GO" id="GO:0003743">
    <property type="term" value="F:translation initiation factor activity"/>
    <property type="evidence" value="ECO:0007669"/>
    <property type="project" value="UniProtKB-UniRule"/>
</dbReference>
<accession>A0A976M3P0</accession>
<dbReference type="PANTHER" id="PTHR14005:SF0">
    <property type="entry name" value="EUKARYOTIC TRANSLATION INITIATION FACTOR 3 SUBUNIT A"/>
    <property type="match status" value="1"/>
</dbReference>
<dbReference type="EMBL" id="CP056065">
    <property type="protein sequence ID" value="UKJ87758.2"/>
    <property type="molecule type" value="Genomic_DNA"/>
</dbReference>
<feature type="compositionally biased region" description="Basic and acidic residues" evidence="6">
    <location>
        <begin position="943"/>
        <end position="1019"/>
    </location>
</feature>
<evidence type="ECO:0000313" key="8">
    <source>
        <dbReference type="EMBL" id="UKJ87758.2"/>
    </source>
</evidence>
<dbReference type="GO" id="GO:0016282">
    <property type="term" value="C:eukaryotic 43S preinitiation complex"/>
    <property type="evidence" value="ECO:0007669"/>
    <property type="project" value="UniProtKB-UniRule"/>
</dbReference>
<dbReference type="GO" id="GO:0003729">
    <property type="term" value="F:mRNA binding"/>
    <property type="evidence" value="ECO:0007669"/>
    <property type="project" value="TreeGrafter"/>
</dbReference>
<name>A0A976M3P0_THEOR</name>
<keyword evidence="5" id="KW-0175">Coiled coil</keyword>
<sequence length="1045" mass="124027">MHNFQKPENALKRAAELRAIGQSDEALTILHSAIGHKFFRIQGWDMVQEQIMLEYVALCIDQDKLRMARDGLHQYRLISQHANVASLGKVIVELLDRAENRLKKIKETVPEGEALKGGIVEDGIEYDESPEALMASTLQVEMRDPATKSLHDVYRFLWEIYKMILDIMRATPKLEKVYHETARKAITFCRENGRLVEFKRLCDVLRGHYAFLLKVQNKPEMECMLKPELHIETRINQLITACDMGMWKEAFNTVEDLYTLGIRDYITKTFQGSVSVLGQQKEKLLKWLAIFYEKLALIFWVSDLHLFHALAVLRYVMHIRMYKKKVSEEEICYLCSKCVLAVLAVPNYQKHSLKATEFSTSLATSTYEMQKRMSTLLGYNTIPTKESLHSSLALKNVLPLADPNVQKLYDLVENSNSMKMCVQMVPLLNKFEEKTSEYAEKLKSSSGLNGVGVTTLASIRKAGDETLHCYYPKIKSVVFHKMLVRLSKVYASMTIDFFTKSICPPGFYEWDYAEKEIAHLVYRGLVHIRFDHTNRVFHFNRSEVNSDTIASIRHQLTDLGKNLYYSMRLLSPADANKTSEQRRLQLVSMKNNIEKERTRLLKRTTEIYQRRQEHQVVQMRVEEERKKMEMQQKINEERAEKERREEALRQLELQRKKDEKYKIKSEIASQILMEVKKLCTQTSKVYVKGKTLEELTVDDLIDGVVNYEDLEKAHEEHLLRERQDCVKQRKAEVRRVDHFLRAVREADMELYPEYMEKLVKADTDLLMEVQKRREDKYKEDAEAMLKEKNLFKTVMEDKKDWVETQMVERRKDYEEMLEQQKERFKKMLVSEKIARARLRYQEDQLRKRQEEQMRLEEQRRQEELLRRKEEEEEQRRRQEEEQRKKKEQEEHRKKLDEIAEIQRQKQLEIERRLMASYEPNTQQRVKTTYKQEGYVKQETFGRQPREEPKEGMVRNASRDEKYVRTIREDSVENHNAKETITRELSREKLTRDGTRDGYTRNNIHREGESSEDWRNDVKKNGSKQFRGFSKKIVKKPSDDEGSWRR</sequence>
<dbReference type="GO" id="GO:0033290">
    <property type="term" value="C:eukaryotic 48S preinitiation complex"/>
    <property type="evidence" value="ECO:0007669"/>
    <property type="project" value="UniProtKB-UniRule"/>
</dbReference>
<feature type="domain" description="PCI" evidence="7">
    <location>
        <begin position="347"/>
        <end position="544"/>
    </location>
</feature>
<dbReference type="PANTHER" id="PTHR14005">
    <property type="entry name" value="EUKARYOTIC TRANSLATION INITIATION FACTOR 3, THETA SUBUNIT"/>
    <property type="match status" value="1"/>
</dbReference>
<evidence type="ECO:0000256" key="2">
    <source>
        <dbReference type="ARBA" id="ARBA00022540"/>
    </source>
</evidence>
<evidence type="ECO:0000313" key="9">
    <source>
        <dbReference type="Proteomes" id="UP000244803"/>
    </source>
</evidence>
<dbReference type="InterPro" id="IPR027512">
    <property type="entry name" value="EIF3A"/>
</dbReference>
<evidence type="ECO:0000256" key="4">
    <source>
        <dbReference type="ARBA" id="ARBA00022917"/>
    </source>
</evidence>
<evidence type="ECO:0000256" key="6">
    <source>
        <dbReference type="SAM" id="MobiDB-lite"/>
    </source>
</evidence>
<proteinExistence type="inferred from homology"/>
<gene>
    <name evidence="8" type="ORF">MACJ_000198</name>
</gene>
<dbReference type="AlphaFoldDB" id="A0A976M3P0"/>
<dbReference type="InterPro" id="IPR000717">
    <property type="entry name" value="PCI_dom"/>
</dbReference>
<dbReference type="GO" id="GO:0043614">
    <property type="term" value="C:multi-eIF complex"/>
    <property type="evidence" value="ECO:0007669"/>
    <property type="project" value="TreeGrafter"/>
</dbReference>
<dbReference type="GO" id="GO:0071541">
    <property type="term" value="C:eukaryotic translation initiation factor 3 complex, eIF3m"/>
    <property type="evidence" value="ECO:0007669"/>
    <property type="project" value="TreeGrafter"/>
</dbReference>
<keyword evidence="2 5" id="KW-0396">Initiation factor</keyword>
<evidence type="ECO:0000256" key="1">
    <source>
        <dbReference type="ARBA" id="ARBA00022490"/>
    </source>
</evidence>
<keyword evidence="1 5" id="KW-0963">Cytoplasm</keyword>
<dbReference type="Pfam" id="PF01399">
    <property type="entry name" value="PCI"/>
    <property type="match status" value="1"/>
</dbReference>